<dbReference type="InterPro" id="IPR036638">
    <property type="entry name" value="HLH_DNA-bd_sf"/>
</dbReference>
<dbReference type="Pfam" id="PF09388">
    <property type="entry name" value="SpoOE-like"/>
    <property type="match status" value="1"/>
</dbReference>
<gene>
    <name evidence="1" type="ORF">L0M14_08865</name>
</gene>
<sequence length="57" mass="6408">MPCSTGLELEAEINDLKKLLISTAASYTYNLHHPQVIEISQRLDQLIVKLVKQRASS</sequence>
<reference evidence="1 2" key="1">
    <citation type="journal article" date="2024" name="Int. J. Syst. Evol. Microbiol.">
        <title>Paenibacillus hexagrammi sp. nov., a novel bacterium isolated from the gut content of Hexagrammos agrammus.</title>
        <authorList>
            <person name="Jung H.K."/>
            <person name="Kim D.G."/>
            <person name="Zin H."/>
            <person name="Park J."/>
            <person name="Jung H."/>
            <person name="Kim Y.O."/>
            <person name="Kong H.J."/>
            <person name="Kim J.W."/>
            <person name="Kim Y.S."/>
        </authorList>
    </citation>
    <scope>NUCLEOTIDE SEQUENCE [LARGE SCALE GENOMIC DNA]</scope>
    <source>
        <strain evidence="1 2">YPD9-1</strain>
    </source>
</reference>
<dbReference type="SUPFAM" id="SSF140500">
    <property type="entry name" value="BAS1536-like"/>
    <property type="match status" value="1"/>
</dbReference>
<evidence type="ECO:0000313" key="2">
    <source>
        <dbReference type="Proteomes" id="UP001649230"/>
    </source>
</evidence>
<evidence type="ECO:0000313" key="1">
    <source>
        <dbReference type="EMBL" id="UJF35216.1"/>
    </source>
</evidence>
<protein>
    <submittedName>
        <fullName evidence="1">Aspartyl-phosphate phosphatase Spo0E family protein</fullName>
    </submittedName>
</protein>
<accession>A0ABY3SMP8</accession>
<dbReference type="InterPro" id="IPR018540">
    <property type="entry name" value="Spo0E-like"/>
</dbReference>
<dbReference type="Gene3D" id="4.10.280.10">
    <property type="entry name" value="Helix-loop-helix DNA-binding domain"/>
    <property type="match status" value="1"/>
</dbReference>
<dbReference type="RefSeq" id="WP_235121786.1">
    <property type="nucleotide sequence ID" value="NZ_CP090978.1"/>
</dbReference>
<name>A0ABY3SMP8_9BACL</name>
<organism evidence="1 2">
    <name type="scientific">Paenibacillus hexagrammi</name>
    <dbReference type="NCBI Taxonomy" id="2908839"/>
    <lineage>
        <taxon>Bacteria</taxon>
        <taxon>Bacillati</taxon>
        <taxon>Bacillota</taxon>
        <taxon>Bacilli</taxon>
        <taxon>Bacillales</taxon>
        <taxon>Paenibacillaceae</taxon>
        <taxon>Paenibacillus</taxon>
    </lineage>
</organism>
<keyword evidence="2" id="KW-1185">Reference proteome</keyword>
<dbReference type="Proteomes" id="UP001649230">
    <property type="component" value="Chromosome"/>
</dbReference>
<dbReference type="EMBL" id="CP090978">
    <property type="protein sequence ID" value="UJF35216.1"/>
    <property type="molecule type" value="Genomic_DNA"/>
</dbReference>
<proteinExistence type="predicted"/>
<dbReference type="InterPro" id="IPR037208">
    <property type="entry name" value="Spo0E-like_sf"/>
</dbReference>